<feature type="transmembrane region" description="Helical" evidence="1">
    <location>
        <begin position="12"/>
        <end position="36"/>
    </location>
</feature>
<name>A0A0K2UUB5_LEPSM</name>
<feature type="transmembrane region" description="Helical" evidence="1">
    <location>
        <begin position="42"/>
        <end position="62"/>
    </location>
</feature>
<keyword evidence="1" id="KW-0472">Membrane</keyword>
<sequence>MLCRTEQVSNEASFLSYPIYLSISPFGMAYVFWYIYVINACLIPFLGIFFVIRVSFYIVMMFPNIVAASFTKPDSSSICSVASIFVMT</sequence>
<keyword evidence="1" id="KW-1133">Transmembrane helix</keyword>
<accession>A0A0K2UUB5</accession>
<dbReference type="AlphaFoldDB" id="A0A0K2UUB5"/>
<evidence type="ECO:0000256" key="1">
    <source>
        <dbReference type="SAM" id="Phobius"/>
    </source>
</evidence>
<evidence type="ECO:0000313" key="2">
    <source>
        <dbReference type="EMBL" id="CDW41497.1"/>
    </source>
</evidence>
<dbReference type="EMBL" id="HACA01024136">
    <property type="protein sequence ID" value="CDW41497.1"/>
    <property type="molecule type" value="Transcribed_RNA"/>
</dbReference>
<protein>
    <submittedName>
        <fullName evidence="2">Uncharacterized protein</fullName>
    </submittedName>
</protein>
<reference evidence="2" key="1">
    <citation type="submission" date="2014-05" db="EMBL/GenBank/DDBJ databases">
        <authorList>
            <person name="Chronopoulou M."/>
        </authorList>
    </citation>
    <scope>NUCLEOTIDE SEQUENCE</scope>
    <source>
        <tissue evidence="2">Whole organism</tissue>
    </source>
</reference>
<proteinExistence type="predicted"/>
<keyword evidence="1" id="KW-0812">Transmembrane</keyword>
<dbReference type="EMBL" id="HACA01024135">
    <property type="protein sequence ID" value="CDW41496.1"/>
    <property type="molecule type" value="Transcribed_RNA"/>
</dbReference>
<organism evidence="2">
    <name type="scientific">Lepeophtheirus salmonis</name>
    <name type="common">Salmon louse</name>
    <name type="synonym">Caligus salmonis</name>
    <dbReference type="NCBI Taxonomy" id="72036"/>
    <lineage>
        <taxon>Eukaryota</taxon>
        <taxon>Metazoa</taxon>
        <taxon>Ecdysozoa</taxon>
        <taxon>Arthropoda</taxon>
        <taxon>Crustacea</taxon>
        <taxon>Multicrustacea</taxon>
        <taxon>Hexanauplia</taxon>
        <taxon>Copepoda</taxon>
        <taxon>Siphonostomatoida</taxon>
        <taxon>Caligidae</taxon>
        <taxon>Lepeophtheirus</taxon>
    </lineage>
</organism>